<dbReference type="EC" id="2.3.1.-" evidence="6"/>
<name>A0ABR7EHD4_9FIRM</name>
<proteinExistence type="inferred from homology"/>
<dbReference type="Pfam" id="PF00198">
    <property type="entry name" value="2-oxoacid_dh"/>
    <property type="match status" value="1"/>
</dbReference>
<dbReference type="InterPro" id="IPR000089">
    <property type="entry name" value="Biotin_lipoyl"/>
</dbReference>
<dbReference type="Gene3D" id="3.30.559.10">
    <property type="entry name" value="Chloramphenicol acetyltransferase-like domain"/>
    <property type="match status" value="1"/>
</dbReference>
<evidence type="ECO:0000256" key="4">
    <source>
        <dbReference type="ARBA" id="ARBA00022823"/>
    </source>
</evidence>
<dbReference type="InterPro" id="IPR001078">
    <property type="entry name" value="2-oxoacid_DH_actylTfrase"/>
</dbReference>
<protein>
    <recommendedName>
        <fullName evidence="6">Dihydrolipoamide acetyltransferase component of pyruvate dehydrogenase complex</fullName>
        <ecNumber evidence="6">2.3.1.-</ecNumber>
    </recommendedName>
</protein>
<feature type="domain" description="Lipoyl-binding" evidence="7">
    <location>
        <begin position="2"/>
        <end position="77"/>
    </location>
</feature>
<evidence type="ECO:0000256" key="6">
    <source>
        <dbReference type="RuleBase" id="RU003423"/>
    </source>
</evidence>
<dbReference type="SUPFAM" id="SSF51230">
    <property type="entry name" value="Single hybrid motif"/>
    <property type="match status" value="1"/>
</dbReference>
<evidence type="ECO:0000256" key="2">
    <source>
        <dbReference type="ARBA" id="ARBA00007317"/>
    </source>
</evidence>
<dbReference type="Gene3D" id="4.10.320.10">
    <property type="entry name" value="E3-binding domain"/>
    <property type="match status" value="1"/>
</dbReference>
<dbReference type="CDD" id="cd06849">
    <property type="entry name" value="lipoyl_domain"/>
    <property type="match status" value="1"/>
</dbReference>
<keyword evidence="3 6" id="KW-0808">Transferase</keyword>
<evidence type="ECO:0000256" key="1">
    <source>
        <dbReference type="ARBA" id="ARBA00001938"/>
    </source>
</evidence>
<dbReference type="InterPro" id="IPR004167">
    <property type="entry name" value="PSBD"/>
</dbReference>
<dbReference type="InterPro" id="IPR023213">
    <property type="entry name" value="CAT-like_dom_sf"/>
</dbReference>
<keyword evidence="5 6" id="KW-0012">Acyltransferase</keyword>
<evidence type="ECO:0000259" key="8">
    <source>
        <dbReference type="PROSITE" id="PS51826"/>
    </source>
</evidence>
<evidence type="ECO:0000313" key="10">
    <source>
        <dbReference type="Proteomes" id="UP000606889"/>
    </source>
</evidence>
<sequence>MATAVIMPRQGQSVESCIITKWNKNVGDSVAEGDVLFSYETDKASFEEEAKVAGTLLAILAEEGDDVPCLENVCVIGQPGEDISGFAAAATVDGGEEAAPAAQEAPAQAAAAPAVAATGSAKDGDRIKISPRARGIAENQSLDITKAVPTGPNGRIIERDILELSKLGADAMVSAAAPAATEAPAAAAAYEDVALPNIRKVIAKSMHASLSEMAQLTHSFSFDATQIIAYRKIVKENAEKLGLANITFNDIILFAVSRVILGHKDLNAHFLGDKMRYFTDVNLGMAVDTPRGLLVPTIFGANKMSLNEIAIAAKDLAKQAQEGTISPDLLSGASFTVSNLGTFGVEHFTPVINPPQTGILGVNNIQTKLKMVDGEAVPYQAMGISLTYDHRALDGAPASRFAQELCKTLENFMALLAK</sequence>
<dbReference type="Gene3D" id="2.40.50.100">
    <property type="match status" value="1"/>
</dbReference>
<evidence type="ECO:0000256" key="3">
    <source>
        <dbReference type="ARBA" id="ARBA00022679"/>
    </source>
</evidence>
<dbReference type="Pfam" id="PF02817">
    <property type="entry name" value="E3_binding"/>
    <property type="match status" value="1"/>
</dbReference>
<organism evidence="9 10">
    <name type="scientific">Christensenella tenuis</name>
    <dbReference type="NCBI Taxonomy" id="2763033"/>
    <lineage>
        <taxon>Bacteria</taxon>
        <taxon>Bacillati</taxon>
        <taxon>Bacillota</taxon>
        <taxon>Clostridia</taxon>
        <taxon>Christensenellales</taxon>
        <taxon>Christensenellaceae</taxon>
        <taxon>Christensenella</taxon>
    </lineage>
</organism>
<reference evidence="9 10" key="1">
    <citation type="submission" date="2020-08" db="EMBL/GenBank/DDBJ databases">
        <title>Genome public.</title>
        <authorList>
            <person name="Liu C."/>
            <person name="Sun Q."/>
        </authorList>
    </citation>
    <scope>NUCLEOTIDE SEQUENCE [LARGE SCALE GENOMIC DNA]</scope>
    <source>
        <strain evidence="9 10">NSJ-35</strain>
    </source>
</reference>
<evidence type="ECO:0000256" key="5">
    <source>
        <dbReference type="ARBA" id="ARBA00023315"/>
    </source>
</evidence>
<gene>
    <name evidence="9" type="ORF">H8S18_12705</name>
</gene>
<comment type="cofactor">
    <cofactor evidence="1 6">
        <name>(R)-lipoate</name>
        <dbReference type="ChEBI" id="CHEBI:83088"/>
    </cofactor>
</comment>
<comment type="caution">
    <text evidence="9">The sequence shown here is derived from an EMBL/GenBank/DDBJ whole genome shotgun (WGS) entry which is preliminary data.</text>
</comment>
<dbReference type="PROSITE" id="PS50968">
    <property type="entry name" value="BIOTINYL_LIPOYL"/>
    <property type="match status" value="1"/>
</dbReference>
<dbReference type="InterPro" id="IPR011053">
    <property type="entry name" value="Single_hybrid_motif"/>
</dbReference>
<dbReference type="InterPro" id="IPR036625">
    <property type="entry name" value="E3-bd_dom_sf"/>
</dbReference>
<dbReference type="InterPro" id="IPR050743">
    <property type="entry name" value="2-oxoacid_DH_E2_comp"/>
</dbReference>
<dbReference type="SUPFAM" id="SSF47005">
    <property type="entry name" value="Peripheral subunit-binding domain of 2-oxo acid dehydrogenase complex"/>
    <property type="match status" value="1"/>
</dbReference>
<dbReference type="PANTHER" id="PTHR43178:SF5">
    <property type="entry name" value="LIPOAMIDE ACYLTRANSFERASE COMPONENT OF BRANCHED-CHAIN ALPHA-KETO ACID DEHYDROGENASE COMPLEX, MITOCHONDRIAL"/>
    <property type="match status" value="1"/>
</dbReference>
<dbReference type="RefSeq" id="WP_186858649.1">
    <property type="nucleotide sequence ID" value="NZ_JACOON010000007.1"/>
</dbReference>
<feature type="domain" description="Peripheral subunit-binding (PSBD)" evidence="8">
    <location>
        <begin position="128"/>
        <end position="165"/>
    </location>
</feature>
<comment type="similarity">
    <text evidence="2 6">Belongs to the 2-oxoacid dehydrogenase family.</text>
</comment>
<evidence type="ECO:0000259" key="7">
    <source>
        <dbReference type="PROSITE" id="PS50968"/>
    </source>
</evidence>
<keyword evidence="4 6" id="KW-0450">Lipoyl</keyword>
<dbReference type="SUPFAM" id="SSF52777">
    <property type="entry name" value="CoA-dependent acyltransferases"/>
    <property type="match status" value="1"/>
</dbReference>
<dbReference type="Proteomes" id="UP000606889">
    <property type="component" value="Unassembled WGS sequence"/>
</dbReference>
<keyword evidence="10" id="KW-1185">Reference proteome</keyword>
<dbReference type="EMBL" id="JACOON010000007">
    <property type="protein sequence ID" value="MBC5649200.1"/>
    <property type="molecule type" value="Genomic_DNA"/>
</dbReference>
<accession>A0ABR7EHD4</accession>
<evidence type="ECO:0000313" key="9">
    <source>
        <dbReference type="EMBL" id="MBC5649200.1"/>
    </source>
</evidence>
<dbReference type="PROSITE" id="PS51826">
    <property type="entry name" value="PSBD"/>
    <property type="match status" value="1"/>
</dbReference>
<dbReference type="Pfam" id="PF00364">
    <property type="entry name" value="Biotin_lipoyl"/>
    <property type="match status" value="1"/>
</dbReference>
<dbReference type="PANTHER" id="PTHR43178">
    <property type="entry name" value="DIHYDROLIPOAMIDE ACETYLTRANSFERASE COMPONENT OF PYRUVATE DEHYDROGENASE COMPLEX"/>
    <property type="match status" value="1"/>
</dbReference>